<name>A0ABY6J8J3_9BACT</name>
<evidence type="ECO:0000313" key="3">
    <source>
        <dbReference type="Proteomes" id="UP001162741"/>
    </source>
</evidence>
<feature type="transmembrane region" description="Helical" evidence="1">
    <location>
        <begin position="73"/>
        <end position="95"/>
    </location>
</feature>
<evidence type="ECO:0000256" key="1">
    <source>
        <dbReference type="SAM" id="Phobius"/>
    </source>
</evidence>
<sequence>MRNFLNKPYNWLLLPSLITLLIWPLQPEGFDIHMHDTYFVISPIYLYLPVIIFFIVNWLLYRITDKHLRSRTLSWVSVALMLLTYVLIVGFFVWFVRGAAGQQAYVDVSTYQRTVWISVLLVTAPAVVPAIAQVIYLINLVWGVMANRPPKIED</sequence>
<accession>A0ABY6J8J3</accession>
<keyword evidence="1" id="KW-0812">Transmembrane</keyword>
<dbReference type="InterPro" id="IPR036927">
    <property type="entry name" value="Cyt_c_oxase-like_su1_sf"/>
</dbReference>
<gene>
    <name evidence="2" type="ORF">MKQ68_05785</name>
</gene>
<dbReference type="Gene3D" id="1.20.210.10">
    <property type="entry name" value="Cytochrome c oxidase-like, subunit I domain"/>
    <property type="match status" value="1"/>
</dbReference>
<feature type="transmembrane region" description="Helical" evidence="1">
    <location>
        <begin position="115"/>
        <end position="142"/>
    </location>
</feature>
<keyword evidence="1" id="KW-0472">Membrane</keyword>
<reference evidence="2" key="1">
    <citation type="submission" date="2022-10" db="EMBL/GenBank/DDBJ databases">
        <title>Chitinophaga sp. nov., isolated from soil.</title>
        <authorList>
            <person name="Jeon C.O."/>
        </authorList>
    </citation>
    <scope>NUCLEOTIDE SEQUENCE</scope>
    <source>
        <strain evidence="2">R8</strain>
    </source>
</reference>
<organism evidence="2 3">
    <name type="scientific">Chitinophaga horti</name>
    <dbReference type="NCBI Taxonomy" id="2920382"/>
    <lineage>
        <taxon>Bacteria</taxon>
        <taxon>Pseudomonadati</taxon>
        <taxon>Bacteroidota</taxon>
        <taxon>Chitinophagia</taxon>
        <taxon>Chitinophagales</taxon>
        <taxon>Chitinophagaceae</taxon>
        <taxon>Chitinophaga</taxon>
    </lineage>
</organism>
<dbReference type="RefSeq" id="WP_264282473.1">
    <property type="nucleotide sequence ID" value="NZ_CP107006.1"/>
</dbReference>
<dbReference type="Proteomes" id="UP001162741">
    <property type="component" value="Chromosome"/>
</dbReference>
<dbReference type="SUPFAM" id="SSF81442">
    <property type="entry name" value="Cytochrome c oxidase subunit I-like"/>
    <property type="match status" value="1"/>
</dbReference>
<protein>
    <submittedName>
        <fullName evidence="2">Uncharacterized protein</fullName>
    </submittedName>
</protein>
<keyword evidence="1" id="KW-1133">Transmembrane helix</keyword>
<proteinExistence type="predicted"/>
<dbReference type="EMBL" id="CP107006">
    <property type="protein sequence ID" value="UYQ94601.1"/>
    <property type="molecule type" value="Genomic_DNA"/>
</dbReference>
<evidence type="ECO:0000313" key="2">
    <source>
        <dbReference type="EMBL" id="UYQ94601.1"/>
    </source>
</evidence>
<feature type="transmembrane region" description="Helical" evidence="1">
    <location>
        <begin position="37"/>
        <end position="61"/>
    </location>
</feature>
<keyword evidence="3" id="KW-1185">Reference proteome</keyword>